<dbReference type="BioCyc" id="PAER208963:G1G74-4681-MONOMER"/>
<dbReference type="SUPFAM" id="SSF74653">
    <property type="entry name" value="TolA/TonB C-terminal domain"/>
    <property type="match status" value="1"/>
</dbReference>
<organism evidence="6 7">
    <name type="scientific">Pseudomonas aeruginosa (strain UCBPP-PA14)</name>
    <dbReference type="NCBI Taxonomy" id="208963"/>
    <lineage>
        <taxon>Bacteria</taxon>
        <taxon>Pseudomonadati</taxon>
        <taxon>Pseudomonadota</taxon>
        <taxon>Gammaproteobacteria</taxon>
        <taxon>Pseudomonadales</taxon>
        <taxon>Pseudomonadaceae</taxon>
        <taxon>Pseudomonas</taxon>
    </lineage>
</organism>
<dbReference type="AlphaFoldDB" id="A0A0H2Z5S5"/>
<dbReference type="FunFam" id="3.55.50.30:FF:000006">
    <property type="entry name" value="TonB-dependent siderophore receptor"/>
    <property type="match status" value="1"/>
</dbReference>
<dbReference type="Gene3D" id="3.55.50.30">
    <property type="match status" value="1"/>
</dbReference>
<evidence type="ECO:0000259" key="5">
    <source>
        <dbReference type="SMART" id="SM00965"/>
    </source>
</evidence>
<feature type="chain" id="PRO_5030007380" description="Secretin/TonB short N-terminal domain-containing protein" evidence="4">
    <location>
        <begin position="26"/>
        <end position="238"/>
    </location>
</feature>
<dbReference type="HOGENOM" id="CLU_088938_0_0_6"/>
<dbReference type="InterPro" id="IPR011662">
    <property type="entry name" value="Secretin/TonB_short_N"/>
</dbReference>
<evidence type="ECO:0000256" key="2">
    <source>
        <dbReference type="ARBA" id="ARBA00023136"/>
    </source>
</evidence>
<sequence>MSILGVARSCAVSLLGLGMLLPASGAVPGDGGRPPLRLAVHAFDIPPQSLASALVTYSGVTGMAVLVDGELARGRRSARLQGRFTASDALTRLLGGTGLMARYTSQEAFTLLPAQAVRNAAPLPAEMPKVEQPLDRRYAGAVQAALEEQLCRSPRTRPGTYRAVLQLWIGRFGEVRHSRLLGSTGDPQRDSALVESLRGVRVMQATPATLAQPLTILLLPKTTGKAMECKLTEGVGGS</sequence>
<dbReference type="Proteomes" id="UP000000653">
    <property type="component" value="Chromosome"/>
</dbReference>
<keyword evidence="1" id="KW-0813">Transport</keyword>
<dbReference type="KEGG" id="pau:PA14_55560"/>
<feature type="domain" description="Secretin/TonB short N-terminal" evidence="5">
    <location>
        <begin position="63"/>
        <end position="114"/>
    </location>
</feature>
<keyword evidence="3" id="KW-0998">Cell outer membrane</keyword>
<gene>
    <name evidence="6" type="primary">pigC</name>
    <name evidence="6" type="ordered locus">PA14_55560</name>
</gene>
<dbReference type="SMART" id="SM00965">
    <property type="entry name" value="STN"/>
    <property type="match status" value="1"/>
</dbReference>
<evidence type="ECO:0000313" key="6">
    <source>
        <dbReference type="EMBL" id="ABJ09817.1"/>
    </source>
</evidence>
<feature type="signal peptide" evidence="4">
    <location>
        <begin position="1"/>
        <end position="25"/>
    </location>
</feature>
<dbReference type="GO" id="GO:0019867">
    <property type="term" value="C:outer membrane"/>
    <property type="evidence" value="ECO:0007669"/>
    <property type="project" value="InterPro"/>
</dbReference>
<dbReference type="RefSeq" id="WP_003120815.1">
    <property type="nucleotide sequence ID" value="NC_008463.1"/>
</dbReference>
<evidence type="ECO:0000256" key="1">
    <source>
        <dbReference type="ARBA" id="ARBA00022448"/>
    </source>
</evidence>
<name>A0A0H2Z5S5_PSEAB</name>
<dbReference type="SMR" id="A0A0H2Z5S5"/>
<protein>
    <recommendedName>
        <fullName evidence="5">Secretin/TonB short N-terminal domain-containing protein</fullName>
    </recommendedName>
</protein>
<dbReference type="Gene3D" id="3.30.1150.10">
    <property type="match status" value="1"/>
</dbReference>
<reference evidence="6 7" key="1">
    <citation type="journal article" date="2006" name="Genome Biol.">
        <title>Genomic analysis reveals that Pseudomonas aeruginosa virulence is combinatorial.</title>
        <authorList>
            <person name="Lee D.G."/>
            <person name="Urbach J.M."/>
            <person name="Wu G."/>
            <person name="Liberati N.T."/>
            <person name="Feinbaum R.L."/>
            <person name="Miyata S."/>
            <person name="Diggins L.T."/>
            <person name="He J."/>
            <person name="Saucier M."/>
            <person name="Deziel E."/>
            <person name="Friedman L."/>
            <person name="Li L."/>
            <person name="Grills G."/>
            <person name="Montgomery K."/>
            <person name="Kucherlapati R."/>
            <person name="Rahme L.G."/>
            <person name="Ausubel F.M."/>
        </authorList>
    </citation>
    <scope>NUCLEOTIDE SEQUENCE [LARGE SCALE GENOMIC DNA]</scope>
    <source>
        <strain evidence="6 7">UCBPP-PA14</strain>
    </source>
</reference>
<evidence type="ECO:0000313" key="7">
    <source>
        <dbReference type="Proteomes" id="UP000000653"/>
    </source>
</evidence>
<keyword evidence="4" id="KW-0732">Signal</keyword>
<accession>A0A0H2Z5S5</accession>
<proteinExistence type="predicted"/>
<evidence type="ECO:0000256" key="3">
    <source>
        <dbReference type="ARBA" id="ARBA00023237"/>
    </source>
</evidence>
<evidence type="ECO:0000256" key="4">
    <source>
        <dbReference type="SAM" id="SignalP"/>
    </source>
</evidence>
<keyword evidence="2" id="KW-0472">Membrane</keyword>
<dbReference type="EMBL" id="CP000438">
    <property type="protein sequence ID" value="ABJ09817.1"/>
    <property type="molecule type" value="Genomic_DNA"/>
</dbReference>